<accession>N8WVU7</accession>
<dbReference type="Proteomes" id="UP000013070">
    <property type="component" value="Unassembled WGS sequence"/>
</dbReference>
<dbReference type="HOGENOM" id="CLU_062596_0_0_6"/>
<feature type="domain" description="Restriction endonuclease type II NgoFVII N-terminal" evidence="1">
    <location>
        <begin position="19"/>
        <end position="156"/>
    </location>
</feature>
<dbReference type="CDD" id="cd09117">
    <property type="entry name" value="PLDc_Bfil_DEXD_like"/>
    <property type="match status" value="1"/>
</dbReference>
<dbReference type="PATRIC" id="fig|1217710.3.peg.2"/>
<dbReference type="Pfam" id="PF20731">
    <property type="entry name" value="RE_NgoFVII_C"/>
    <property type="match status" value="1"/>
</dbReference>
<keyword evidence="4" id="KW-1185">Reference proteome</keyword>
<name>N8WVU7_9GAMM</name>
<evidence type="ECO:0008006" key="5">
    <source>
        <dbReference type="Google" id="ProtNLM"/>
    </source>
</evidence>
<reference evidence="3 4" key="1">
    <citation type="submission" date="2013-02" db="EMBL/GenBank/DDBJ databases">
        <title>The Genome Sequence of Acinetobacter sp. NIPH 899.</title>
        <authorList>
            <consortium name="The Broad Institute Genome Sequencing Platform"/>
            <consortium name="The Broad Institute Genome Sequencing Center for Infectious Disease"/>
            <person name="Cerqueira G."/>
            <person name="Feldgarden M."/>
            <person name="Courvalin P."/>
            <person name="Perichon B."/>
            <person name="Grillot-Courvalin C."/>
            <person name="Clermont D."/>
            <person name="Rocha E."/>
            <person name="Yoon E.-J."/>
            <person name="Nemec A."/>
            <person name="Walker B."/>
            <person name="Young S.K."/>
            <person name="Zeng Q."/>
            <person name="Gargeya S."/>
            <person name="Fitzgerald M."/>
            <person name="Haas B."/>
            <person name="Abouelleil A."/>
            <person name="Alvarado L."/>
            <person name="Arachchi H.M."/>
            <person name="Berlin A.M."/>
            <person name="Chapman S.B."/>
            <person name="Dewar J."/>
            <person name="Goldberg J."/>
            <person name="Griggs A."/>
            <person name="Gujja S."/>
            <person name="Hansen M."/>
            <person name="Howarth C."/>
            <person name="Imamovic A."/>
            <person name="Larimer J."/>
            <person name="McCowan C."/>
            <person name="Murphy C."/>
            <person name="Neiman D."/>
            <person name="Pearson M."/>
            <person name="Priest M."/>
            <person name="Roberts A."/>
            <person name="Saif S."/>
            <person name="Shea T."/>
            <person name="Sisk P."/>
            <person name="Sykes S."/>
            <person name="Wortman J."/>
            <person name="Nusbaum C."/>
            <person name="Birren B."/>
        </authorList>
    </citation>
    <scope>NUCLEOTIDE SEQUENCE [LARGE SCALE GENOMIC DNA]</scope>
    <source>
        <strain evidence="3 4">NIPH 899</strain>
    </source>
</reference>
<protein>
    <recommendedName>
        <fullName evidence="5">PLD phosphodiesterase domain-containing protein</fullName>
    </recommendedName>
</protein>
<proteinExistence type="predicted"/>
<dbReference type="RefSeq" id="WP_004780212.1">
    <property type="nucleotide sequence ID" value="NZ_KB849396.1"/>
</dbReference>
<dbReference type="AlphaFoldDB" id="N8WVU7"/>
<dbReference type="InterPro" id="IPR019065">
    <property type="entry name" value="RE_NgoFVII_N"/>
</dbReference>
<dbReference type="eggNOG" id="ENOG5032T2G">
    <property type="taxonomic scope" value="Bacteria"/>
</dbReference>
<evidence type="ECO:0000313" key="3">
    <source>
        <dbReference type="EMBL" id="ENV00994.1"/>
    </source>
</evidence>
<evidence type="ECO:0000313" key="4">
    <source>
        <dbReference type="Proteomes" id="UP000013070"/>
    </source>
</evidence>
<sequence>MMFTNLDRHHGGNFRDVLERNLIAAEKVRIASGYVSLHTIQAYSTQLEDIARIHGNVQLMLGMAFYEGLSIKQYDACLDLNNRLSAYSNSGVYVAHGRRYHGKIYDFNQGDKNKVFVGSSNFSPSGLAGNIECTVEIVDSIQKGQVNSFLDSLFNNHSEKIDNVVINTGTRKVVTLTVADKYRKLLKHARTINTSLPNVVIDLERIAEKPSSNLNVYFGKGRENMSTGKIIPRPWYEIEIISSNDINSLPNYPKGDFYAYTDDGLIIPMRTQGDNFKNLRSKDSLQIFGMWLKGKLERSGSLKKYDPVTIDTLREYGNSQLKLYKISDTEYFMSF</sequence>
<evidence type="ECO:0000259" key="2">
    <source>
        <dbReference type="Pfam" id="PF20731"/>
    </source>
</evidence>
<dbReference type="Gene3D" id="3.30.870.10">
    <property type="entry name" value="Endonuclease Chain A"/>
    <property type="match status" value="1"/>
</dbReference>
<dbReference type="InterPro" id="IPR048923">
    <property type="entry name" value="RE_NgoFVII_C"/>
</dbReference>
<gene>
    <name evidence="3" type="ORF">F969_00002</name>
</gene>
<feature type="domain" description="Restriction endonuclease type II NgoFVII C-terminal B3-like DNA-binding" evidence="2">
    <location>
        <begin position="205"/>
        <end position="326"/>
    </location>
</feature>
<dbReference type="Pfam" id="PF09565">
    <property type="entry name" value="RE_NgoFVII"/>
    <property type="match status" value="1"/>
</dbReference>
<comment type="caution">
    <text evidence="3">The sequence shown here is derived from an EMBL/GenBank/DDBJ whole genome shotgun (WGS) entry which is preliminary data.</text>
</comment>
<dbReference type="EMBL" id="APPE01000002">
    <property type="protein sequence ID" value="ENV00994.1"/>
    <property type="molecule type" value="Genomic_DNA"/>
</dbReference>
<evidence type="ECO:0000259" key="1">
    <source>
        <dbReference type="Pfam" id="PF09565"/>
    </source>
</evidence>
<dbReference type="SUPFAM" id="SSF56024">
    <property type="entry name" value="Phospholipase D/nuclease"/>
    <property type="match status" value="1"/>
</dbReference>
<organism evidence="3 4">
    <name type="scientific">Acinetobacter variabilis</name>
    <dbReference type="NCBI Taxonomy" id="70346"/>
    <lineage>
        <taxon>Bacteria</taxon>
        <taxon>Pseudomonadati</taxon>
        <taxon>Pseudomonadota</taxon>
        <taxon>Gammaproteobacteria</taxon>
        <taxon>Moraxellales</taxon>
        <taxon>Moraxellaceae</taxon>
        <taxon>Acinetobacter</taxon>
    </lineage>
</organism>